<accession>A0A6A6ZSI7</accession>
<feature type="region of interest" description="Disordered" evidence="1">
    <location>
        <begin position="133"/>
        <end position="155"/>
    </location>
</feature>
<name>A0A6A6ZSI7_9PLEO</name>
<gene>
    <name evidence="2" type="ORF">CC86DRAFT_384530</name>
</gene>
<feature type="region of interest" description="Disordered" evidence="1">
    <location>
        <begin position="169"/>
        <end position="257"/>
    </location>
</feature>
<evidence type="ECO:0000313" key="3">
    <source>
        <dbReference type="Proteomes" id="UP000799424"/>
    </source>
</evidence>
<proteinExistence type="predicted"/>
<feature type="compositionally biased region" description="Basic and acidic residues" evidence="1">
    <location>
        <begin position="172"/>
        <end position="196"/>
    </location>
</feature>
<feature type="compositionally biased region" description="Basic and acidic residues" evidence="1">
    <location>
        <begin position="207"/>
        <end position="231"/>
    </location>
</feature>
<dbReference type="EMBL" id="MU006231">
    <property type="protein sequence ID" value="KAF2824031.1"/>
    <property type="molecule type" value="Genomic_DNA"/>
</dbReference>
<protein>
    <submittedName>
        <fullName evidence="2">Uncharacterized protein</fullName>
    </submittedName>
</protein>
<dbReference type="OrthoDB" id="3695345at2759"/>
<reference evidence="2" key="1">
    <citation type="journal article" date="2020" name="Stud. Mycol.">
        <title>101 Dothideomycetes genomes: a test case for predicting lifestyles and emergence of pathogens.</title>
        <authorList>
            <person name="Haridas S."/>
            <person name="Albert R."/>
            <person name="Binder M."/>
            <person name="Bloem J."/>
            <person name="Labutti K."/>
            <person name="Salamov A."/>
            <person name="Andreopoulos B."/>
            <person name="Baker S."/>
            <person name="Barry K."/>
            <person name="Bills G."/>
            <person name="Bluhm B."/>
            <person name="Cannon C."/>
            <person name="Castanera R."/>
            <person name="Culley D."/>
            <person name="Daum C."/>
            <person name="Ezra D."/>
            <person name="Gonzalez J."/>
            <person name="Henrissat B."/>
            <person name="Kuo A."/>
            <person name="Liang C."/>
            <person name="Lipzen A."/>
            <person name="Lutzoni F."/>
            <person name="Magnuson J."/>
            <person name="Mondo S."/>
            <person name="Nolan M."/>
            <person name="Ohm R."/>
            <person name="Pangilinan J."/>
            <person name="Park H.-J."/>
            <person name="Ramirez L."/>
            <person name="Alfaro M."/>
            <person name="Sun H."/>
            <person name="Tritt A."/>
            <person name="Yoshinaga Y."/>
            <person name="Zwiers L.-H."/>
            <person name="Turgeon B."/>
            <person name="Goodwin S."/>
            <person name="Spatafora J."/>
            <person name="Crous P."/>
            <person name="Grigoriev I."/>
        </authorList>
    </citation>
    <scope>NUCLEOTIDE SEQUENCE</scope>
    <source>
        <strain evidence="2">CBS 113818</strain>
    </source>
</reference>
<sequence>MFKSLSSKYSQALTTFTHKSLGLLPVKKGDFIPLFQTAWLSSFKKDLILKAFKATGVWPRNREAVLKKFKQQHPANSKTSNFTSLEDADWRKLREVVQEVVKAGAEREANQVTQALHSYQVQNQLLLHENKGLRESLSTKKKRKNHGRKLDLQKEGEYHGGAEWWSPRSFKRASERQAQKEQDELEENLQKAERKQIKASNALLKKRLQEEKRVKRERLKEEREKEKERKAQKQAQKKQQKEMEKQAADAWKFARQS</sequence>
<dbReference type="AlphaFoldDB" id="A0A6A6ZSI7"/>
<dbReference type="Proteomes" id="UP000799424">
    <property type="component" value="Unassembled WGS sequence"/>
</dbReference>
<organism evidence="2 3">
    <name type="scientific">Ophiobolus disseminans</name>
    <dbReference type="NCBI Taxonomy" id="1469910"/>
    <lineage>
        <taxon>Eukaryota</taxon>
        <taxon>Fungi</taxon>
        <taxon>Dikarya</taxon>
        <taxon>Ascomycota</taxon>
        <taxon>Pezizomycotina</taxon>
        <taxon>Dothideomycetes</taxon>
        <taxon>Pleosporomycetidae</taxon>
        <taxon>Pleosporales</taxon>
        <taxon>Pleosporineae</taxon>
        <taxon>Phaeosphaeriaceae</taxon>
        <taxon>Ophiobolus</taxon>
    </lineage>
</organism>
<evidence type="ECO:0000313" key="2">
    <source>
        <dbReference type="EMBL" id="KAF2824031.1"/>
    </source>
</evidence>
<evidence type="ECO:0000256" key="1">
    <source>
        <dbReference type="SAM" id="MobiDB-lite"/>
    </source>
</evidence>
<keyword evidence="3" id="KW-1185">Reference proteome</keyword>